<proteinExistence type="predicted"/>
<evidence type="ECO:0000256" key="1">
    <source>
        <dbReference type="SAM" id="MobiDB-lite"/>
    </source>
</evidence>
<accession>A0A6A1PZE4</accession>
<dbReference type="EMBL" id="SGJD01001340">
    <property type="protein sequence ID" value="KAB0400525.1"/>
    <property type="molecule type" value="Genomic_DNA"/>
</dbReference>
<organism evidence="2 3">
    <name type="scientific">Balaenoptera physalus</name>
    <name type="common">Fin whale</name>
    <name type="synonym">Balaena physalus</name>
    <dbReference type="NCBI Taxonomy" id="9770"/>
    <lineage>
        <taxon>Eukaryota</taxon>
        <taxon>Metazoa</taxon>
        <taxon>Chordata</taxon>
        <taxon>Craniata</taxon>
        <taxon>Vertebrata</taxon>
        <taxon>Euteleostomi</taxon>
        <taxon>Mammalia</taxon>
        <taxon>Eutheria</taxon>
        <taxon>Laurasiatheria</taxon>
        <taxon>Artiodactyla</taxon>
        <taxon>Whippomorpha</taxon>
        <taxon>Cetacea</taxon>
        <taxon>Mysticeti</taxon>
        <taxon>Balaenopteridae</taxon>
        <taxon>Balaenoptera</taxon>
    </lineage>
</organism>
<feature type="non-terminal residue" evidence="2">
    <location>
        <position position="1"/>
    </location>
</feature>
<feature type="non-terminal residue" evidence="2">
    <location>
        <position position="295"/>
    </location>
</feature>
<feature type="compositionally biased region" description="Basic and acidic residues" evidence="1">
    <location>
        <begin position="198"/>
        <end position="226"/>
    </location>
</feature>
<feature type="region of interest" description="Disordered" evidence="1">
    <location>
        <begin position="192"/>
        <end position="241"/>
    </location>
</feature>
<sequence length="295" mass="32219">LGGLRPRDPHWVAVGLPTWVASGFLVARHEGHGGLHENFCGHSRRHPGVDFHQGQSCLCPWPHSQEHLAWAHPRSRPWRICPMATAMASPMTASPTEDMDMTMSTAYALGPQSPGPLTLLSTPDFTQFCLGWAPGRCLPQPHAPCPGTSFLPLAEAQREGPMLSARWWVLSGTIASLCETRREEKHMLWITHGSHGRGRQEHPLKEKQSSEEEEKEVGRRGLRGGEEGAQGAKMGPGDLRILKGKSQGQTCMYCEQLRPMSAWPELLREVSPLQSLPGDAGAGCQNGADGPLEGE</sequence>
<dbReference type="Proteomes" id="UP000437017">
    <property type="component" value="Unassembled WGS sequence"/>
</dbReference>
<protein>
    <submittedName>
        <fullName evidence="2">Uncharacterized protein</fullName>
    </submittedName>
</protein>
<keyword evidence="3" id="KW-1185">Reference proteome</keyword>
<evidence type="ECO:0000313" key="2">
    <source>
        <dbReference type="EMBL" id="KAB0400525.1"/>
    </source>
</evidence>
<gene>
    <name evidence="2" type="ORF">E2I00_017427</name>
</gene>
<reference evidence="2 3" key="1">
    <citation type="journal article" date="2019" name="PLoS ONE">
        <title>Genomic analyses reveal an absence of contemporary introgressive admixture between fin whales and blue whales, despite known hybrids.</title>
        <authorList>
            <person name="Westbury M.V."/>
            <person name="Petersen B."/>
            <person name="Lorenzen E.D."/>
        </authorList>
    </citation>
    <scope>NUCLEOTIDE SEQUENCE [LARGE SCALE GENOMIC DNA]</scope>
    <source>
        <strain evidence="2">FinWhale-01</strain>
    </source>
</reference>
<dbReference type="AlphaFoldDB" id="A0A6A1PZE4"/>
<feature type="region of interest" description="Disordered" evidence="1">
    <location>
        <begin position="273"/>
        <end position="295"/>
    </location>
</feature>
<name>A0A6A1PZE4_BALPH</name>
<comment type="caution">
    <text evidence="2">The sequence shown here is derived from an EMBL/GenBank/DDBJ whole genome shotgun (WGS) entry which is preliminary data.</text>
</comment>
<evidence type="ECO:0000313" key="3">
    <source>
        <dbReference type="Proteomes" id="UP000437017"/>
    </source>
</evidence>